<accession>A0A4S4KMV5</accession>
<keyword evidence="3" id="KW-1133">Transmembrane helix</keyword>
<dbReference type="GO" id="GO:0004364">
    <property type="term" value="F:glutathione transferase activity"/>
    <property type="evidence" value="ECO:0007669"/>
    <property type="project" value="TreeGrafter"/>
</dbReference>
<organism evidence="5 6">
    <name type="scientific">Hermanssonia centrifuga</name>
    <dbReference type="NCBI Taxonomy" id="98765"/>
    <lineage>
        <taxon>Eukaryota</taxon>
        <taxon>Fungi</taxon>
        <taxon>Dikarya</taxon>
        <taxon>Basidiomycota</taxon>
        <taxon>Agaricomycotina</taxon>
        <taxon>Agaricomycetes</taxon>
        <taxon>Polyporales</taxon>
        <taxon>Meruliaceae</taxon>
        <taxon>Hermanssonia</taxon>
    </lineage>
</organism>
<evidence type="ECO:0000313" key="6">
    <source>
        <dbReference type="Proteomes" id="UP000309038"/>
    </source>
</evidence>
<dbReference type="InterPro" id="IPR023352">
    <property type="entry name" value="MAPEG-like_dom_sf"/>
</dbReference>
<dbReference type="GO" id="GO:0005783">
    <property type="term" value="C:endoplasmic reticulum"/>
    <property type="evidence" value="ECO:0007669"/>
    <property type="project" value="TreeGrafter"/>
</dbReference>
<name>A0A4S4KMV5_9APHY</name>
<dbReference type="InterPro" id="IPR001129">
    <property type="entry name" value="Membr-assoc_MAPEG"/>
</dbReference>
<evidence type="ECO:0008006" key="7">
    <source>
        <dbReference type="Google" id="ProtNLM"/>
    </source>
</evidence>
<protein>
    <recommendedName>
        <fullName evidence="7">Microsomal glutathione S-transferase 3</fullName>
    </recommendedName>
</protein>
<dbReference type="EMBL" id="SGPJ01000066">
    <property type="protein sequence ID" value="THG99861.1"/>
    <property type="molecule type" value="Genomic_DNA"/>
</dbReference>
<reference evidence="5 6" key="1">
    <citation type="submission" date="2019-02" db="EMBL/GenBank/DDBJ databases">
        <title>Genome sequencing of the rare red list fungi Phlebia centrifuga.</title>
        <authorList>
            <person name="Buettner E."/>
            <person name="Kellner H."/>
        </authorList>
    </citation>
    <scope>NUCLEOTIDE SEQUENCE [LARGE SCALE GENOMIC DNA]</scope>
    <source>
        <strain evidence="5 6">DSM 108282</strain>
    </source>
</reference>
<keyword evidence="4" id="KW-0472">Membrane</keyword>
<proteinExistence type="predicted"/>
<comment type="caution">
    <text evidence="5">The sequence shown here is derived from an EMBL/GenBank/DDBJ whole genome shotgun (WGS) entry which is preliminary data.</text>
</comment>
<evidence type="ECO:0000313" key="5">
    <source>
        <dbReference type="EMBL" id="THG99861.1"/>
    </source>
</evidence>
<dbReference type="GO" id="GO:0004602">
    <property type="term" value="F:glutathione peroxidase activity"/>
    <property type="evidence" value="ECO:0007669"/>
    <property type="project" value="TreeGrafter"/>
</dbReference>
<gene>
    <name evidence="5" type="ORF">EW026_g2555</name>
</gene>
<evidence type="ECO:0000256" key="4">
    <source>
        <dbReference type="ARBA" id="ARBA00023136"/>
    </source>
</evidence>
<keyword evidence="6" id="KW-1185">Reference proteome</keyword>
<dbReference type="GO" id="GO:0016020">
    <property type="term" value="C:membrane"/>
    <property type="evidence" value="ECO:0007669"/>
    <property type="project" value="UniProtKB-SubCell"/>
</dbReference>
<dbReference type="Proteomes" id="UP000309038">
    <property type="component" value="Unassembled WGS sequence"/>
</dbReference>
<evidence type="ECO:0000256" key="2">
    <source>
        <dbReference type="ARBA" id="ARBA00022692"/>
    </source>
</evidence>
<dbReference type="PANTHER" id="PTHR10250">
    <property type="entry name" value="MICROSOMAL GLUTATHIONE S-TRANSFERASE"/>
    <property type="match status" value="1"/>
</dbReference>
<dbReference type="Gene3D" id="1.20.120.550">
    <property type="entry name" value="Membrane associated eicosanoid/glutathione metabolism-like domain"/>
    <property type="match status" value="2"/>
</dbReference>
<keyword evidence="2" id="KW-0812">Transmembrane</keyword>
<evidence type="ECO:0000256" key="3">
    <source>
        <dbReference type="ARBA" id="ARBA00022989"/>
    </source>
</evidence>
<dbReference type="SUPFAM" id="SSF161084">
    <property type="entry name" value="MAPEG domain-like"/>
    <property type="match status" value="2"/>
</dbReference>
<comment type="subcellular location">
    <subcellularLocation>
        <location evidence="1">Membrane</location>
        <topology evidence="1">Multi-pass membrane protein</topology>
    </subcellularLocation>
</comment>
<dbReference type="GO" id="GO:0005635">
    <property type="term" value="C:nuclear envelope"/>
    <property type="evidence" value="ECO:0007669"/>
    <property type="project" value="TreeGrafter"/>
</dbReference>
<sequence>MPIVLPDNYGYPLLAVTSSYWLMVWQTTLVGLARKAAGIPYPQLYAEKDEAASSQEAHKYNCVQRAHQNTIETITLILSATLIAGIKYPICAALFCGSMTLSRIAYTLGYSSGVPEKRNANGVHLVSTVSLVVGKARKAAHIAYPQLYAEKDEALMSKSARIFNCVQRSHQNTLEHITMIVSSTLIAGLSRPGLAASLCISWVLGRVSYTIGYSTGDAAKRNSWGAPLVTAATQISLVVYATLTAYQLVVA</sequence>
<dbReference type="AlphaFoldDB" id="A0A4S4KMV5"/>
<evidence type="ECO:0000256" key="1">
    <source>
        <dbReference type="ARBA" id="ARBA00004141"/>
    </source>
</evidence>
<dbReference type="PANTHER" id="PTHR10250:SF26">
    <property type="entry name" value="GLUTATHIONE S-TRANSFERASE 3, MITOCHONDRIAL"/>
    <property type="match status" value="1"/>
</dbReference>
<dbReference type="InterPro" id="IPR050997">
    <property type="entry name" value="MAPEG"/>
</dbReference>
<dbReference type="Pfam" id="PF01124">
    <property type="entry name" value="MAPEG"/>
    <property type="match status" value="2"/>
</dbReference>